<evidence type="ECO:0000313" key="3">
    <source>
        <dbReference type="Proteomes" id="UP001420932"/>
    </source>
</evidence>
<dbReference type="EMBL" id="JBBNAF010000046">
    <property type="protein sequence ID" value="KAK9081799.1"/>
    <property type="molecule type" value="Genomic_DNA"/>
</dbReference>
<dbReference type="AlphaFoldDB" id="A0AAP0DVF2"/>
<dbReference type="Proteomes" id="UP001420932">
    <property type="component" value="Unassembled WGS sequence"/>
</dbReference>
<accession>A0AAP0DVF2</accession>
<gene>
    <name evidence="2" type="ORF">Syun_031245</name>
</gene>
<evidence type="ECO:0000313" key="2">
    <source>
        <dbReference type="EMBL" id="KAK9081799.1"/>
    </source>
</evidence>
<protein>
    <submittedName>
        <fullName evidence="2">Uncharacterized protein</fullName>
    </submittedName>
</protein>
<comment type="caution">
    <text evidence="2">The sequence shown here is derived from an EMBL/GenBank/DDBJ whole genome shotgun (WGS) entry which is preliminary data.</text>
</comment>
<organism evidence="2 3">
    <name type="scientific">Stephania yunnanensis</name>
    <dbReference type="NCBI Taxonomy" id="152371"/>
    <lineage>
        <taxon>Eukaryota</taxon>
        <taxon>Viridiplantae</taxon>
        <taxon>Streptophyta</taxon>
        <taxon>Embryophyta</taxon>
        <taxon>Tracheophyta</taxon>
        <taxon>Spermatophyta</taxon>
        <taxon>Magnoliopsida</taxon>
        <taxon>Ranunculales</taxon>
        <taxon>Menispermaceae</taxon>
        <taxon>Menispermoideae</taxon>
        <taxon>Cissampelideae</taxon>
        <taxon>Stephania</taxon>
    </lineage>
</organism>
<name>A0AAP0DVF2_9MAGN</name>
<proteinExistence type="predicted"/>
<evidence type="ECO:0000256" key="1">
    <source>
        <dbReference type="SAM" id="MobiDB-lite"/>
    </source>
</evidence>
<keyword evidence="3" id="KW-1185">Reference proteome</keyword>
<sequence length="132" mass="14544">MPWQELTNLDLGVDPGQREVVSPRGGMCTVARWTLEHALATMRRQVPRTVLRPPRAVGFGRARLAPDALNGPGHHEASLSVEKHEPRPETWGDQVKVVLERFGNFLVMARGHDQGTSRNGENVARPVARAVG</sequence>
<feature type="region of interest" description="Disordered" evidence="1">
    <location>
        <begin position="64"/>
        <end position="89"/>
    </location>
</feature>
<feature type="compositionally biased region" description="Basic and acidic residues" evidence="1">
    <location>
        <begin position="73"/>
        <end position="89"/>
    </location>
</feature>
<feature type="region of interest" description="Disordered" evidence="1">
    <location>
        <begin position="113"/>
        <end position="132"/>
    </location>
</feature>
<reference evidence="2 3" key="1">
    <citation type="submission" date="2024-01" db="EMBL/GenBank/DDBJ databases">
        <title>Genome assemblies of Stephania.</title>
        <authorList>
            <person name="Yang L."/>
        </authorList>
    </citation>
    <scope>NUCLEOTIDE SEQUENCE [LARGE SCALE GENOMIC DNA]</scope>
    <source>
        <strain evidence="2">YNDBR</strain>
        <tissue evidence="2">Leaf</tissue>
    </source>
</reference>